<gene>
    <name evidence="2" type="ORF">LCDPAC01_00290</name>
</gene>
<protein>
    <recommendedName>
        <fullName evidence="3">Transmembrane protein</fullName>
    </recommendedName>
</protein>
<feature type="transmembrane region" description="Helical" evidence="1">
    <location>
        <begin position="36"/>
        <end position="63"/>
    </location>
</feature>
<evidence type="ECO:0000313" key="2">
    <source>
        <dbReference type="EMBL" id="QBK84548.1"/>
    </source>
</evidence>
<reference evidence="2" key="1">
    <citation type="journal article" date="2019" name="MBio">
        <title>Virus Genomes from Deep Sea Sediments Expand the Ocean Megavirome and Support Independent Origins of Viral Gigantism.</title>
        <authorList>
            <person name="Backstrom D."/>
            <person name="Yutin N."/>
            <person name="Jorgensen S.L."/>
            <person name="Dharamshi J."/>
            <person name="Homa F."/>
            <person name="Zaremba-Niedwiedzka K."/>
            <person name="Spang A."/>
            <person name="Wolf Y.I."/>
            <person name="Koonin E.V."/>
            <person name="Ettema T.J."/>
        </authorList>
    </citation>
    <scope>NUCLEOTIDE SEQUENCE</scope>
</reference>
<evidence type="ECO:0000256" key="1">
    <source>
        <dbReference type="SAM" id="Phobius"/>
    </source>
</evidence>
<sequence length="67" mass="6993">MLSSCVENAISSTQSVQDIQNTLFQSATVLSKGVSIWALVVVALLAITLPIVIGGATVANTVLKLFF</sequence>
<keyword evidence="1" id="KW-1133">Transmembrane helix</keyword>
<keyword evidence="1" id="KW-0812">Transmembrane</keyword>
<proteinExistence type="predicted"/>
<name>A0A481YMG8_9VIRU</name>
<evidence type="ECO:0008006" key="3">
    <source>
        <dbReference type="Google" id="ProtNLM"/>
    </source>
</evidence>
<dbReference type="EMBL" id="MK500279">
    <property type="protein sequence ID" value="QBK84548.1"/>
    <property type="molecule type" value="Genomic_DNA"/>
</dbReference>
<organism evidence="2">
    <name type="scientific">Pithovirus LCDPAC01</name>
    <dbReference type="NCBI Taxonomy" id="2506600"/>
    <lineage>
        <taxon>Viruses</taxon>
        <taxon>Pithoviruses</taxon>
    </lineage>
</organism>
<accession>A0A481YMG8</accession>
<keyword evidence="1" id="KW-0472">Membrane</keyword>